<sequence>MKAVWIRLIIIGTGLLALTSCGPRAKFVEKDYAPPELTAIMPAVNNSTDVEGGIVFRNLIYKHFEATKPGYHILSREVTDSLLNEAGITDGGQLEAVENEELMKILNVDGLFFITIEEMKYQTLGISSTRKVKANLKLLKGGHLIWEDDREVDHGKSALGTIVSALNDPVGTLQDSGEDLAWQLAAKGVKAWLLDHELKPEMLEVINTSFQTLP</sequence>
<organism evidence="1">
    <name type="scientific">Caldithrix abyssi</name>
    <dbReference type="NCBI Taxonomy" id="187145"/>
    <lineage>
        <taxon>Bacteria</taxon>
        <taxon>Pseudomonadati</taxon>
        <taxon>Calditrichota</taxon>
        <taxon>Calditrichia</taxon>
        <taxon>Calditrichales</taxon>
        <taxon>Calditrichaceae</taxon>
        <taxon>Caldithrix</taxon>
    </lineage>
</organism>
<gene>
    <name evidence="1" type="ORF">ENJ10_09380</name>
</gene>
<evidence type="ECO:0000313" key="1">
    <source>
        <dbReference type="EMBL" id="HED10886.1"/>
    </source>
</evidence>
<dbReference type="AlphaFoldDB" id="A0A7V1LMX4"/>
<dbReference type="Proteomes" id="UP000886005">
    <property type="component" value="Unassembled WGS sequence"/>
</dbReference>
<name>A0A7V1LMX4_CALAY</name>
<dbReference type="EMBL" id="DRLD01000260">
    <property type="protein sequence ID" value="HED10886.1"/>
    <property type="molecule type" value="Genomic_DNA"/>
</dbReference>
<dbReference type="Gene3D" id="3.40.50.10610">
    <property type="entry name" value="ABC-type transport auxiliary lipoprotein component"/>
    <property type="match status" value="1"/>
</dbReference>
<proteinExistence type="predicted"/>
<reference evidence="1" key="1">
    <citation type="journal article" date="2020" name="mSystems">
        <title>Genome- and Community-Level Interaction Insights into Carbon Utilization and Element Cycling Functions of Hydrothermarchaeota in Hydrothermal Sediment.</title>
        <authorList>
            <person name="Zhou Z."/>
            <person name="Liu Y."/>
            <person name="Xu W."/>
            <person name="Pan J."/>
            <person name="Luo Z.H."/>
            <person name="Li M."/>
        </authorList>
    </citation>
    <scope>NUCLEOTIDE SEQUENCE [LARGE SCALE GENOMIC DNA]</scope>
    <source>
        <strain evidence="1">HyVt-456</strain>
    </source>
</reference>
<dbReference type="Pfam" id="PF05643">
    <property type="entry name" value="GNA1162-like"/>
    <property type="match status" value="1"/>
</dbReference>
<comment type="caution">
    <text evidence="1">The sequence shown here is derived from an EMBL/GenBank/DDBJ whole genome shotgun (WGS) entry which is preliminary data.</text>
</comment>
<dbReference type="InterPro" id="IPR008517">
    <property type="entry name" value="GNA1162-like"/>
</dbReference>
<dbReference type="PROSITE" id="PS51257">
    <property type="entry name" value="PROKAR_LIPOPROTEIN"/>
    <property type="match status" value="1"/>
</dbReference>
<accession>A0A7V1LMX4</accession>
<protein>
    <submittedName>
        <fullName evidence="1">Uncharacterized protein</fullName>
    </submittedName>
</protein>